<dbReference type="Proteomes" id="UP000233524">
    <property type="component" value="Unassembled WGS sequence"/>
</dbReference>
<organism evidence="2 3">
    <name type="scientific">Lomentospora prolificans</name>
    <dbReference type="NCBI Taxonomy" id="41688"/>
    <lineage>
        <taxon>Eukaryota</taxon>
        <taxon>Fungi</taxon>
        <taxon>Dikarya</taxon>
        <taxon>Ascomycota</taxon>
        <taxon>Pezizomycotina</taxon>
        <taxon>Sordariomycetes</taxon>
        <taxon>Hypocreomycetidae</taxon>
        <taxon>Microascales</taxon>
        <taxon>Microascaceae</taxon>
        <taxon>Lomentospora</taxon>
    </lineage>
</organism>
<dbReference type="EMBL" id="NLAX01000003">
    <property type="protein sequence ID" value="PKS12740.1"/>
    <property type="molecule type" value="Genomic_DNA"/>
</dbReference>
<comment type="caution">
    <text evidence="2">The sequence shown here is derived from an EMBL/GenBank/DDBJ whole genome shotgun (WGS) entry which is preliminary data.</text>
</comment>
<dbReference type="InParanoid" id="A0A2N3NJY0"/>
<accession>A0A2N3NJY0</accession>
<evidence type="ECO:0000256" key="1">
    <source>
        <dbReference type="SAM" id="MobiDB-lite"/>
    </source>
</evidence>
<dbReference type="STRING" id="41688.A0A2N3NJY0"/>
<dbReference type="OrthoDB" id="5336357at2759"/>
<dbReference type="VEuPathDB" id="FungiDB:jhhlp_000948"/>
<gene>
    <name evidence="2" type="ORF">jhhlp_000948</name>
</gene>
<feature type="region of interest" description="Disordered" evidence="1">
    <location>
        <begin position="1"/>
        <end position="23"/>
    </location>
</feature>
<protein>
    <submittedName>
        <fullName evidence="2">Uncharacterized protein</fullName>
    </submittedName>
</protein>
<sequence length="231" mass="24741">MTMKRKRSISEFSSSPTRPSSSCFTSPSGSINFAFNPFRGPSLPLPMPTMVTNPSHLNSRTLKRFRDSRPSEREIHQRTLCLLYSAQRQQSCFADPSSSAILPDVPATQENTNATNANANCAERTLHSFWALPPTPSSMTSTPSVTMSVVTSTSCDDCGVDLPVSDGSESMDVDGSGLAVADFACRPCGKKVCSHCSVTNLEEQRMCLQCAGRKVSVGSVGWTAVSGMLVG</sequence>
<name>A0A2N3NJY0_9PEZI</name>
<evidence type="ECO:0000313" key="3">
    <source>
        <dbReference type="Proteomes" id="UP000233524"/>
    </source>
</evidence>
<keyword evidence="3" id="KW-1185">Reference proteome</keyword>
<proteinExistence type="predicted"/>
<reference evidence="2 3" key="1">
    <citation type="journal article" date="2017" name="G3 (Bethesda)">
        <title>First Draft Genome Sequence of the Pathogenic Fungus Lomentospora prolificans (Formerly Scedosporium prolificans).</title>
        <authorList>
            <person name="Luo R."/>
            <person name="Zimin A."/>
            <person name="Workman R."/>
            <person name="Fan Y."/>
            <person name="Pertea G."/>
            <person name="Grossman N."/>
            <person name="Wear M.P."/>
            <person name="Jia B."/>
            <person name="Miller H."/>
            <person name="Casadevall A."/>
            <person name="Timp W."/>
            <person name="Zhang S.X."/>
            <person name="Salzberg S.L."/>
        </authorList>
    </citation>
    <scope>NUCLEOTIDE SEQUENCE [LARGE SCALE GENOMIC DNA]</scope>
    <source>
        <strain evidence="2 3">JHH-5317</strain>
    </source>
</reference>
<evidence type="ECO:0000313" key="2">
    <source>
        <dbReference type="EMBL" id="PKS12740.1"/>
    </source>
</evidence>
<dbReference type="AlphaFoldDB" id="A0A2N3NJY0"/>
<feature type="compositionally biased region" description="Low complexity" evidence="1">
    <location>
        <begin position="10"/>
        <end position="23"/>
    </location>
</feature>